<keyword evidence="3 7" id="KW-0694">RNA-binding</keyword>
<dbReference type="Proteomes" id="UP000326476">
    <property type="component" value="Unassembled WGS sequence"/>
</dbReference>
<keyword evidence="2 7" id="KW-0699">rRNA-binding</keyword>
<comment type="caution">
    <text evidence="8">The sequence shown here is derived from an EMBL/GenBank/DDBJ whole genome shotgun (WGS) entry which is preliminary data.</text>
</comment>
<keyword evidence="4 7" id="KW-0689">Ribosomal protein</keyword>
<organism evidence="8 9">
    <name type="scientific">Aerococcus tenax</name>
    <dbReference type="NCBI Taxonomy" id="3078812"/>
    <lineage>
        <taxon>Bacteria</taxon>
        <taxon>Bacillati</taxon>
        <taxon>Bacillota</taxon>
        <taxon>Bacilli</taxon>
        <taxon>Lactobacillales</taxon>
        <taxon>Aerococcaceae</taxon>
        <taxon>Aerococcus</taxon>
    </lineage>
</organism>
<dbReference type="EMBL" id="VYVN01000001">
    <property type="protein sequence ID" value="KAA9242617.1"/>
    <property type="molecule type" value="Genomic_DNA"/>
</dbReference>
<evidence type="ECO:0000256" key="3">
    <source>
        <dbReference type="ARBA" id="ARBA00022884"/>
    </source>
</evidence>
<dbReference type="GeneID" id="89333733"/>
<evidence type="ECO:0000256" key="7">
    <source>
        <dbReference type="HAMAP-Rule" id="MF_00500"/>
    </source>
</evidence>
<evidence type="ECO:0000256" key="1">
    <source>
        <dbReference type="ARBA" id="ARBA00007634"/>
    </source>
</evidence>
<sequence>MANIASAIKRVRQNEKNAAVNSAKVSEMRTAIKRFETAVQEGADNVEELHQHAQKLVDQAVSKNLIHANKASRINSRMAQKLNK</sequence>
<evidence type="ECO:0000256" key="2">
    <source>
        <dbReference type="ARBA" id="ARBA00022730"/>
    </source>
</evidence>
<dbReference type="RefSeq" id="WP_060777862.1">
    <property type="nucleotide sequence ID" value="NZ_CAJHLU010000001.1"/>
</dbReference>
<dbReference type="GO" id="GO:0006412">
    <property type="term" value="P:translation"/>
    <property type="evidence" value="ECO:0007669"/>
    <property type="project" value="UniProtKB-UniRule"/>
</dbReference>
<reference evidence="9" key="1">
    <citation type="submission" date="2019-09" db="EMBL/GenBank/DDBJ databases">
        <title>Draft genome sequence assemblies of isolates from the urinary tract.</title>
        <authorList>
            <person name="Mores C.R."/>
            <person name="Putonti C."/>
            <person name="Wolfe A.J."/>
        </authorList>
    </citation>
    <scope>NUCLEOTIDE SEQUENCE [LARGE SCALE GENOMIC DNA]</scope>
    <source>
        <strain evidence="9">UMB8614</strain>
    </source>
</reference>
<dbReference type="HAMAP" id="MF_00500">
    <property type="entry name" value="Ribosomal_bS20"/>
    <property type="match status" value="1"/>
</dbReference>
<comment type="similarity">
    <text evidence="1 7">Belongs to the bacterial ribosomal protein bS20 family.</text>
</comment>
<dbReference type="GO" id="GO:0005829">
    <property type="term" value="C:cytosol"/>
    <property type="evidence" value="ECO:0007669"/>
    <property type="project" value="TreeGrafter"/>
</dbReference>
<comment type="function">
    <text evidence="7">Binds directly to 16S ribosomal RNA.</text>
</comment>
<protein>
    <recommendedName>
        <fullName evidence="6 7">Small ribosomal subunit protein bS20</fullName>
    </recommendedName>
</protein>
<dbReference type="PANTHER" id="PTHR33398">
    <property type="entry name" value="30S RIBOSOMAL PROTEIN S20"/>
    <property type="match status" value="1"/>
</dbReference>
<dbReference type="InterPro" id="IPR036510">
    <property type="entry name" value="Ribosomal_bS20_sf"/>
</dbReference>
<gene>
    <name evidence="7" type="primary">rpsT</name>
    <name evidence="8" type="ORF">F6I34_00190</name>
</gene>
<evidence type="ECO:0000313" key="8">
    <source>
        <dbReference type="EMBL" id="KAA9242617.1"/>
    </source>
</evidence>
<dbReference type="GO" id="GO:0070181">
    <property type="term" value="F:small ribosomal subunit rRNA binding"/>
    <property type="evidence" value="ECO:0007669"/>
    <property type="project" value="TreeGrafter"/>
</dbReference>
<evidence type="ECO:0000256" key="4">
    <source>
        <dbReference type="ARBA" id="ARBA00022980"/>
    </source>
</evidence>
<dbReference type="NCBIfam" id="TIGR00029">
    <property type="entry name" value="S20"/>
    <property type="match status" value="1"/>
</dbReference>
<dbReference type="Gene3D" id="1.20.58.110">
    <property type="entry name" value="Ribosomal protein S20"/>
    <property type="match status" value="1"/>
</dbReference>
<keyword evidence="9" id="KW-1185">Reference proteome</keyword>
<dbReference type="PANTHER" id="PTHR33398:SF1">
    <property type="entry name" value="SMALL RIBOSOMAL SUBUNIT PROTEIN BS20C"/>
    <property type="match status" value="1"/>
</dbReference>
<dbReference type="Pfam" id="PF01649">
    <property type="entry name" value="Ribosomal_S20p"/>
    <property type="match status" value="1"/>
</dbReference>
<name>A0A0X8FDY5_9LACT</name>
<evidence type="ECO:0000256" key="6">
    <source>
        <dbReference type="ARBA" id="ARBA00035136"/>
    </source>
</evidence>
<accession>A0A0X8FDY5</accession>
<keyword evidence="5 7" id="KW-0687">Ribonucleoprotein</keyword>
<dbReference type="AlphaFoldDB" id="A0A0X8FDY5"/>
<dbReference type="GO" id="GO:0015935">
    <property type="term" value="C:small ribosomal subunit"/>
    <property type="evidence" value="ECO:0007669"/>
    <property type="project" value="TreeGrafter"/>
</dbReference>
<dbReference type="InterPro" id="IPR002583">
    <property type="entry name" value="Ribosomal_bS20"/>
</dbReference>
<dbReference type="OrthoDB" id="9808392at2"/>
<dbReference type="KEGG" id="aun:AWM73_02045"/>
<dbReference type="GO" id="GO:0003735">
    <property type="term" value="F:structural constituent of ribosome"/>
    <property type="evidence" value="ECO:0007669"/>
    <property type="project" value="InterPro"/>
</dbReference>
<dbReference type="SUPFAM" id="SSF46992">
    <property type="entry name" value="Ribosomal protein S20"/>
    <property type="match status" value="1"/>
</dbReference>
<evidence type="ECO:0000313" key="9">
    <source>
        <dbReference type="Proteomes" id="UP000326476"/>
    </source>
</evidence>
<proteinExistence type="inferred from homology"/>
<evidence type="ECO:0000256" key="5">
    <source>
        <dbReference type="ARBA" id="ARBA00023274"/>
    </source>
</evidence>